<accession>A0A448WNH6</accession>
<organism evidence="1 2">
    <name type="scientific">Protopolystoma xenopodis</name>
    <dbReference type="NCBI Taxonomy" id="117903"/>
    <lineage>
        <taxon>Eukaryota</taxon>
        <taxon>Metazoa</taxon>
        <taxon>Spiralia</taxon>
        <taxon>Lophotrochozoa</taxon>
        <taxon>Platyhelminthes</taxon>
        <taxon>Monogenea</taxon>
        <taxon>Polyopisthocotylea</taxon>
        <taxon>Polystomatidea</taxon>
        <taxon>Polystomatidae</taxon>
        <taxon>Protopolystoma</taxon>
    </lineage>
</organism>
<dbReference type="AlphaFoldDB" id="A0A448WNH6"/>
<dbReference type="Proteomes" id="UP000784294">
    <property type="component" value="Unassembled WGS sequence"/>
</dbReference>
<evidence type="ECO:0000313" key="1">
    <source>
        <dbReference type="EMBL" id="VEL16279.1"/>
    </source>
</evidence>
<name>A0A448WNH6_9PLAT</name>
<reference evidence="1" key="1">
    <citation type="submission" date="2018-11" db="EMBL/GenBank/DDBJ databases">
        <authorList>
            <consortium name="Pathogen Informatics"/>
        </authorList>
    </citation>
    <scope>NUCLEOTIDE SEQUENCE</scope>
</reference>
<dbReference type="EMBL" id="CAAALY010027847">
    <property type="protein sequence ID" value="VEL16279.1"/>
    <property type="molecule type" value="Genomic_DNA"/>
</dbReference>
<gene>
    <name evidence="1" type="ORF">PXEA_LOCUS9719</name>
</gene>
<keyword evidence="2" id="KW-1185">Reference proteome</keyword>
<comment type="caution">
    <text evidence="1">The sequence shown here is derived from an EMBL/GenBank/DDBJ whole genome shotgun (WGS) entry which is preliminary data.</text>
</comment>
<protein>
    <submittedName>
        <fullName evidence="1">Uncharacterized protein</fullName>
    </submittedName>
</protein>
<proteinExistence type="predicted"/>
<evidence type="ECO:0000313" key="2">
    <source>
        <dbReference type="Proteomes" id="UP000784294"/>
    </source>
</evidence>
<sequence>MSGHRNLLEAQPHTRTVRELGSFSSRRLRTVTVVPSSSEQMCADHRAQQHHIYLTHSVQGGGQAGENALLILKISKIFGSLFEGSFVMVEK</sequence>